<comment type="caution">
    <text evidence="1">The sequence shown here is derived from an EMBL/GenBank/DDBJ whole genome shotgun (WGS) entry which is preliminary data.</text>
</comment>
<dbReference type="EMBL" id="JAMPLM010000035">
    <property type="protein sequence ID" value="MEP1061483.1"/>
    <property type="molecule type" value="Genomic_DNA"/>
</dbReference>
<keyword evidence="2" id="KW-1185">Reference proteome</keyword>
<evidence type="ECO:0000313" key="2">
    <source>
        <dbReference type="Proteomes" id="UP001476950"/>
    </source>
</evidence>
<organism evidence="1 2">
    <name type="scientific">Stenomitos frigidus AS-A4</name>
    <dbReference type="NCBI Taxonomy" id="2933935"/>
    <lineage>
        <taxon>Bacteria</taxon>
        <taxon>Bacillati</taxon>
        <taxon>Cyanobacteriota</taxon>
        <taxon>Cyanophyceae</taxon>
        <taxon>Leptolyngbyales</taxon>
        <taxon>Leptolyngbyaceae</taxon>
        <taxon>Stenomitos</taxon>
    </lineage>
</organism>
<reference evidence="1 2" key="1">
    <citation type="submission" date="2022-04" db="EMBL/GenBank/DDBJ databases">
        <title>Positive selection, recombination, and allopatry shape intraspecific diversity of widespread and dominant cyanobacteria.</title>
        <authorList>
            <person name="Wei J."/>
            <person name="Shu W."/>
            <person name="Hu C."/>
        </authorList>
    </citation>
    <scope>NUCLEOTIDE SEQUENCE [LARGE SCALE GENOMIC DNA]</scope>
    <source>
        <strain evidence="1 2">AS-A4</strain>
    </source>
</reference>
<protein>
    <submittedName>
        <fullName evidence="1">Uncharacterized protein</fullName>
    </submittedName>
</protein>
<dbReference type="Proteomes" id="UP001476950">
    <property type="component" value="Unassembled WGS sequence"/>
</dbReference>
<name>A0ABV0KR17_9CYAN</name>
<evidence type="ECO:0000313" key="1">
    <source>
        <dbReference type="EMBL" id="MEP1061483.1"/>
    </source>
</evidence>
<proteinExistence type="predicted"/>
<sequence>MNTLAKIQALTAAEAPVGPSWEPYFKMFEALPTLIEADLMHRTWMMEPSSTCTLIGGNEAPLYTMSSERRTTIRTICQDCSFINQAIAQ</sequence>
<gene>
    <name evidence="1" type="ORF">NDI38_23930</name>
</gene>
<accession>A0ABV0KR17</accession>